<name>A0AAU0MEP7_9MICO</name>
<keyword evidence="6" id="KW-1185">Reference proteome</keyword>
<dbReference type="InterPro" id="IPR050090">
    <property type="entry name" value="Tyrosine_recombinase_XerCD"/>
</dbReference>
<sequence>MTPRVDGPQGVAVRRPERRDVRLPADGLFDVDRARELWESLPVEQRRDHFDYRTLPDAYRGGVVPRPHRQAGVEPKWFSVALSMRGLPEPMVWELAWLIHREIELGRSIHPSAFNSATSRLRVAVTSGGRKAREAESLLALTPEGWLHHVAIARLQGAQIGTAGDSVALNRISALQDVLVPAYHSGQWWELDVWNPQLDSRIPLRRHDPAGRSVVNFSRLTSGWLRGAARLWLGECLDASRYSWSTVQTRVDNLKWLQHTIDEHGDQGPLLVAAPEELRGFVRELIGRVRAHRVTQGTNAGRPLGGNPVRQIMVGIEQFYQWAYDNRTEQALRTVDPRWAALTHPYSVLFRPGDKPRLTNKRHDELVLEDQVMSQIAAGADLLRRPTAEGGFGDASAFNALMLLMRTGRRLNEILMMDFDPLTPLVGATAEGDGVGLVARLRYQQTKVDTTLPSSIPVDAEIVSIVHDQQQITNAWLAENGAPGATPRYLFLARFKNRNGDRPYPAGTLNSLLGRLTEALDIRDSVGNPVRISKTHQFRHTKATSLLNAGVPLHVVMRYFGHVSADMTLHYAMTSQKVAEQEFMKFQKYTSEGKPLEMSAEDLFDVLHLDQRADRVLPNGWCMLPPKQTCDRGNACLTCNKFVTDSTHAPQLEAQRDATRQLIAQRKKAFAEKYGVEMSADNVWLEGREREVDGLHRILLSIRNAPDGSAVRAAGAPFAGGESEA</sequence>
<dbReference type="AlphaFoldDB" id="A0AAU0MEP7"/>
<keyword evidence="3" id="KW-0233">DNA recombination</keyword>
<protein>
    <submittedName>
        <fullName evidence="5">Tyrosine-type recombinase/integrase</fullName>
    </submittedName>
</protein>
<dbReference type="EMBL" id="CP137080">
    <property type="protein sequence ID" value="WOQ68620.1"/>
    <property type="molecule type" value="Genomic_DNA"/>
</dbReference>
<evidence type="ECO:0000256" key="1">
    <source>
        <dbReference type="ARBA" id="ARBA00008857"/>
    </source>
</evidence>
<comment type="similarity">
    <text evidence="1">Belongs to the 'phage' integrase family.</text>
</comment>
<dbReference type="GO" id="GO:0003677">
    <property type="term" value="F:DNA binding"/>
    <property type="evidence" value="ECO:0007669"/>
    <property type="project" value="UniProtKB-KW"/>
</dbReference>
<dbReference type="Pfam" id="PF00589">
    <property type="entry name" value="Phage_integrase"/>
    <property type="match status" value="1"/>
</dbReference>
<dbReference type="KEGG" id="mliy:RYJ27_07760"/>
<evidence type="ECO:0000259" key="4">
    <source>
        <dbReference type="PROSITE" id="PS51898"/>
    </source>
</evidence>
<reference evidence="5 6" key="1">
    <citation type="submission" date="2023-10" db="EMBL/GenBank/DDBJ databases">
        <title>Y20.</title>
        <authorList>
            <person name="Zhang G."/>
            <person name="Ding Y."/>
        </authorList>
    </citation>
    <scope>NUCLEOTIDE SEQUENCE [LARGE SCALE GENOMIC DNA]</scope>
    <source>
        <strain evidence="5 6">Y20</strain>
    </source>
</reference>
<dbReference type="InterPro" id="IPR013762">
    <property type="entry name" value="Integrase-like_cat_sf"/>
</dbReference>
<proteinExistence type="inferred from homology"/>
<dbReference type="InterPro" id="IPR002104">
    <property type="entry name" value="Integrase_catalytic"/>
</dbReference>
<evidence type="ECO:0000313" key="6">
    <source>
        <dbReference type="Proteomes" id="UP001329313"/>
    </source>
</evidence>
<gene>
    <name evidence="5" type="ORF">RYJ27_07760</name>
</gene>
<dbReference type="Gene3D" id="1.10.443.10">
    <property type="entry name" value="Intergrase catalytic core"/>
    <property type="match status" value="1"/>
</dbReference>
<dbReference type="PANTHER" id="PTHR30349">
    <property type="entry name" value="PHAGE INTEGRASE-RELATED"/>
    <property type="match status" value="1"/>
</dbReference>
<dbReference type="Proteomes" id="UP001329313">
    <property type="component" value="Chromosome"/>
</dbReference>
<evidence type="ECO:0000256" key="2">
    <source>
        <dbReference type="ARBA" id="ARBA00023125"/>
    </source>
</evidence>
<evidence type="ECO:0000313" key="5">
    <source>
        <dbReference type="EMBL" id="WOQ68620.1"/>
    </source>
</evidence>
<feature type="domain" description="Tyr recombinase" evidence="4">
    <location>
        <begin position="362"/>
        <end position="584"/>
    </location>
</feature>
<dbReference type="PROSITE" id="PS51898">
    <property type="entry name" value="TYR_RECOMBINASE"/>
    <property type="match status" value="1"/>
</dbReference>
<accession>A0AAU0MEP7</accession>
<evidence type="ECO:0000256" key="3">
    <source>
        <dbReference type="ARBA" id="ARBA00023172"/>
    </source>
</evidence>
<dbReference type="PANTHER" id="PTHR30349:SF41">
    <property type="entry name" value="INTEGRASE_RECOMBINASE PROTEIN MJ0367-RELATED"/>
    <property type="match status" value="1"/>
</dbReference>
<dbReference type="GO" id="GO:0006310">
    <property type="term" value="P:DNA recombination"/>
    <property type="evidence" value="ECO:0007669"/>
    <property type="project" value="UniProtKB-KW"/>
</dbReference>
<keyword evidence="2" id="KW-0238">DNA-binding</keyword>
<organism evidence="5 6">
    <name type="scientific">Microbacterium limosum</name>
    <dbReference type="NCBI Taxonomy" id="3079935"/>
    <lineage>
        <taxon>Bacteria</taxon>
        <taxon>Bacillati</taxon>
        <taxon>Actinomycetota</taxon>
        <taxon>Actinomycetes</taxon>
        <taxon>Micrococcales</taxon>
        <taxon>Microbacteriaceae</taxon>
        <taxon>Microbacterium</taxon>
    </lineage>
</organism>
<dbReference type="RefSeq" id="WP_330169761.1">
    <property type="nucleotide sequence ID" value="NZ_CP137080.1"/>
</dbReference>
<dbReference type="SUPFAM" id="SSF56349">
    <property type="entry name" value="DNA breaking-rejoining enzymes"/>
    <property type="match status" value="1"/>
</dbReference>
<dbReference type="InterPro" id="IPR011010">
    <property type="entry name" value="DNA_brk_join_enz"/>
</dbReference>
<dbReference type="GO" id="GO:0015074">
    <property type="term" value="P:DNA integration"/>
    <property type="evidence" value="ECO:0007669"/>
    <property type="project" value="InterPro"/>
</dbReference>